<dbReference type="Gene3D" id="2.60.120.10">
    <property type="entry name" value="Jelly Rolls"/>
    <property type="match status" value="2"/>
</dbReference>
<dbReference type="AlphaFoldDB" id="A0A6C7EGK3"/>
<reference evidence="6 7" key="1">
    <citation type="journal article" date="2013" name="Int. J. Syst. Evol. Microbiol.">
        <title>Ilumatobacter nonamiense sp. nov. and Ilumatobacter coccineum sp. nov., isolated from seashore sand.</title>
        <authorList>
            <person name="Matsumoto A."/>
            <person name="Kasai H."/>
            <person name="Matsuo Y."/>
            <person name="Shizuri Y."/>
            <person name="Ichikawa N."/>
            <person name="Fujita N."/>
            <person name="Omura S."/>
            <person name="Takahashi Y."/>
        </authorList>
    </citation>
    <scope>NUCLEOTIDE SEQUENCE [LARGE SCALE GENOMIC DNA]</scope>
    <source>
        <strain evidence="7">NBRC 103263 / KCTC 29153 / YM16-304</strain>
    </source>
</reference>
<dbReference type="InterPro" id="IPR011051">
    <property type="entry name" value="RmlC_Cupin_sf"/>
</dbReference>
<keyword evidence="2" id="KW-0408">Iron</keyword>
<dbReference type="Proteomes" id="UP000011863">
    <property type="component" value="Chromosome"/>
</dbReference>
<feature type="binding site" evidence="2">
    <location>
        <position position="59"/>
    </location>
    <ligand>
        <name>Fe cation</name>
        <dbReference type="ChEBI" id="CHEBI:24875"/>
    </ligand>
</feature>
<comment type="similarity">
    <text evidence="1 3">Belongs to the pirin family.</text>
</comment>
<proteinExistence type="inferred from homology"/>
<evidence type="ECO:0000313" key="6">
    <source>
        <dbReference type="EMBL" id="BAN03096.1"/>
    </source>
</evidence>
<feature type="binding site" evidence="2">
    <location>
        <position position="103"/>
    </location>
    <ligand>
        <name>Fe cation</name>
        <dbReference type="ChEBI" id="CHEBI:24875"/>
    </ligand>
</feature>
<dbReference type="InterPro" id="IPR003829">
    <property type="entry name" value="Pirin_N_dom"/>
</dbReference>
<dbReference type="SUPFAM" id="SSF51182">
    <property type="entry name" value="RmlC-like cupins"/>
    <property type="match status" value="1"/>
</dbReference>
<evidence type="ECO:0000259" key="5">
    <source>
        <dbReference type="Pfam" id="PF05726"/>
    </source>
</evidence>
<keyword evidence="2" id="KW-0479">Metal-binding</keyword>
<dbReference type="OrthoDB" id="9780903at2"/>
<evidence type="ECO:0000256" key="1">
    <source>
        <dbReference type="ARBA" id="ARBA00008416"/>
    </source>
</evidence>
<evidence type="ECO:0000256" key="3">
    <source>
        <dbReference type="RuleBase" id="RU003457"/>
    </source>
</evidence>
<dbReference type="GO" id="GO:0046872">
    <property type="term" value="F:metal ion binding"/>
    <property type="evidence" value="ECO:0007669"/>
    <property type="project" value="UniProtKB-KW"/>
</dbReference>
<dbReference type="PANTHER" id="PTHR13903:SF8">
    <property type="entry name" value="PIRIN"/>
    <property type="match status" value="1"/>
</dbReference>
<gene>
    <name evidence="6" type="ORF">YM304_27820</name>
</gene>
<accession>A0A6C7EGK3</accession>
<dbReference type="KEGG" id="aym:YM304_27820"/>
<feature type="binding site" evidence="2">
    <location>
        <position position="61"/>
    </location>
    <ligand>
        <name>Fe cation</name>
        <dbReference type="ChEBI" id="CHEBI:24875"/>
    </ligand>
</feature>
<dbReference type="PANTHER" id="PTHR13903">
    <property type="entry name" value="PIRIN-RELATED"/>
    <property type="match status" value="1"/>
</dbReference>
<feature type="domain" description="Pirin C-terminal" evidence="5">
    <location>
        <begin position="179"/>
        <end position="273"/>
    </location>
</feature>
<evidence type="ECO:0008006" key="8">
    <source>
        <dbReference type="Google" id="ProtNLM"/>
    </source>
</evidence>
<dbReference type="PIRSF" id="PIRSF006232">
    <property type="entry name" value="Pirin"/>
    <property type="match status" value="1"/>
</dbReference>
<dbReference type="RefSeq" id="WP_015442343.1">
    <property type="nucleotide sequence ID" value="NC_020520.1"/>
</dbReference>
<sequence length="288" mass="30749">MNRSAIELRIDPRERSVGSSTVRRLLPFRERRMVGPFTFADLIGPEELSDATSPAIDAHPHIGLATVTYLLDGRMVHRDSTGAVATIEPGAVNWMTAGAGVTHTERAHPDDADVQRSLHGLQTWVALPTESEETDAAFEHADASALPVESVGGSGIRLAVGTGWGMESPIVGSSPLALAEVALAAGAPVPISTPHPEIAVLSIDGTVEVNGERVDPGRLAVLDTSQKLLLRGSGTAMVLGGEPLGKRHMFWNFVHSDPDRIEQAKDDWLQQRFPLVPGDHEPYVPLPG</sequence>
<comment type="cofactor">
    <cofactor evidence="2">
        <name>Fe cation</name>
        <dbReference type="ChEBI" id="CHEBI:24875"/>
    </cofactor>
    <text evidence="2">Binds 1 Fe cation per subunit.</text>
</comment>
<feature type="binding site" evidence="2">
    <location>
        <position position="105"/>
    </location>
    <ligand>
        <name>Fe cation</name>
        <dbReference type="ChEBI" id="CHEBI:24875"/>
    </ligand>
</feature>
<name>A0A6C7EGK3_ILUCY</name>
<dbReference type="Pfam" id="PF05726">
    <property type="entry name" value="Pirin_C"/>
    <property type="match status" value="1"/>
</dbReference>
<evidence type="ECO:0000313" key="7">
    <source>
        <dbReference type="Proteomes" id="UP000011863"/>
    </source>
</evidence>
<feature type="domain" description="Pirin N-terminal" evidence="4">
    <location>
        <begin position="22"/>
        <end position="125"/>
    </location>
</feature>
<evidence type="ECO:0000256" key="2">
    <source>
        <dbReference type="PIRSR" id="PIRSR006232-1"/>
    </source>
</evidence>
<keyword evidence="7" id="KW-1185">Reference proteome</keyword>
<dbReference type="InterPro" id="IPR014710">
    <property type="entry name" value="RmlC-like_jellyroll"/>
</dbReference>
<dbReference type="EMBL" id="AP012057">
    <property type="protein sequence ID" value="BAN03096.1"/>
    <property type="molecule type" value="Genomic_DNA"/>
</dbReference>
<organism evidence="6 7">
    <name type="scientific">Ilumatobacter coccineus (strain NBRC 103263 / KCTC 29153 / YM16-304)</name>
    <dbReference type="NCBI Taxonomy" id="1313172"/>
    <lineage>
        <taxon>Bacteria</taxon>
        <taxon>Bacillati</taxon>
        <taxon>Actinomycetota</taxon>
        <taxon>Acidimicrobiia</taxon>
        <taxon>Acidimicrobiales</taxon>
        <taxon>Ilumatobacteraceae</taxon>
        <taxon>Ilumatobacter</taxon>
    </lineage>
</organism>
<dbReference type="InterPro" id="IPR012093">
    <property type="entry name" value="Pirin"/>
</dbReference>
<protein>
    <recommendedName>
        <fullName evidence="8">Pirin family protein</fullName>
    </recommendedName>
</protein>
<dbReference type="CDD" id="cd02909">
    <property type="entry name" value="cupin_pirin_N"/>
    <property type="match status" value="1"/>
</dbReference>
<evidence type="ECO:0000259" key="4">
    <source>
        <dbReference type="Pfam" id="PF02678"/>
    </source>
</evidence>
<dbReference type="Pfam" id="PF02678">
    <property type="entry name" value="Pirin"/>
    <property type="match status" value="1"/>
</dbReference>
<dbReference type="InterPro" id="IPR008778">
    <property type="entry name" value="Pirin_C_dom"/>
</dbReference>